<dbReference type="Pfam" id="PF12804">
    <property type="entry name" value="NTP_transf_3"/>
    <property type="match status" value="1"/>
</dbReference>
<keyword evidence="2" id="KW-0808">Transferase</keyword>
<dbReference type="PANTHER" id="PTHR43777:SF1">
    <property type="entry name" value="MOLYBDENUM COFACTOR CYTIDYLYLTRANSFERASE"/>
    <property type="match status" value="1"/>
</dbReference>
<keyword evidence="3" id="KW-1185">Reference proteome</keyword>
<dbReference type="SUPFAM" id="SSF53448">
    <property type="entry name" value="Nucleotide-diphospho-sugar transferases"/>
    <property type="match status" value="1"/>
</dbReference>
<dbReference type="GO" id="GO:0016779">
    <property type="term" value="F:nucleotidyltransferase activity"/>
    <property type="evidence" value="ECO:0007669"/>
    <property type="project" value="UniProtKB-ARBA"/>
</dbReference>
<dbReference type="InterPro" id="IPR025877">
    <property type="entry name" value="MobA-like_NTP_Trfase"/>
</dbReference>
<dbReference type="CDD" id="cd04182">
    <property type="entry name" value="GT_2_like_f"/>
    <property type="match status" value="1"/>
</dbReference>
<proteinExistence type="predicted"/>
<dbReference type="EMBL" id="BMJC01000001">
    <property type="protein sequence ID" value="GGA90525.1"/>
    <property type="molecule type" value="Genomic_DNA"/>
</dbReference>
<dbReference type="Gene3D" id="3.90.550.10">
    <property type="entry name" value="Spore Coat Polysaccharide Biosynthesis Protein SpsA, Chain A"/>
    <property type="match status" value="1"/>
</dbReference>
<evidence type="ECO:0000313" key="3">
    <source>
        <dbReference type="Proteomes" id="UP000607559"/>
    </source>
</evidence>
<feature type="domain" description="MobA-like NTP transferase" evidence="1">
    <location>
        <begin position="4"/>
        <end position="166"/>
    </location>
</feature>
<keyword evidence="2" id="KW-0418">Kinase</keyword>
<accession>A0A8J2XRV4</accession>
<organism evidence="2 3">
    <name type="scientific">Puia dinghuensis</name>
    <dbReference type="NCBI Taxonomy" id="1792502"/>
    <lineage>
        <taxon>Bacteria</taxon>
        <taxon>Pseudomonadati</taxon>
        <taxon>Bacteroidota</taxon>
        <taxon>Chitinophagia</taxon>
        <taxon>Chitinophagales</taxon>
        <taxon>Chitinophagaceae</taxon>
        <taxon>Puia</taxon>
    </lineage>
</organism>
<sequence>MVTAILLAAGSSKRMGACNKLLLPWQGKTVLSSTTERLLAAGIEEIILVTGHEAPAIEATVANLPVYIIHNPHHATGMTSSIQAGIRIAHGQGYIICLADMVLITPAEYRLLATAFEEKYSTDPQCIIIPEYQGQKGNPVVFSASWREAILQHSEEEGCRTLVRSHPEHHFYVPMPTGHILKDIDFPEDYQTMIR</sequence>
<dbReference type="InterPro" id="IPR029044">
    <property type="entry name" value="Nucleotide-diphossugar_trans"/>
</dbReference>
<dbReference type="AlphaFoldDB" id="A0A8J2XRV4"/>
<protein>
    <submittedName>
        <fullName evidence="2">4-diphosphocytidyl-2C-methyl-D-erythritol kinase</fullName>
    </submittedName>
</protein>
<dbReference type="GO" id="GO:0016301">
    <property type="term" value="F:kinase activity"/>
    <property type="evidence" value="ECO:0007669"/>
    <property type="project" value="UniProtKB-KW"/>
</dbReference>
<comment type="caution">
    <text evidence="2">The sequence shown here is derived from an EMBL/GenBank/DDBJ whole genome shotgun (WGS) entry which is preliminary data.</text>
</comment>
<name>A0A8J2XRV4_9BACT</name>
<dbReference type="PANTHER" id="PTHR43777">
    <property type="entry name" value="MOLYBDENUM COFACTOR CYTIDYLYLTRANSFERASE"/>
    <property type="match status" value="1"/>
</dbReference>
<reference evidence="2" key="2">
    <citation type="submission" date="2020-09" db="EMBL/GenBank/DDBJ databases">
        <authorList>
            <person name="Sun Q."/>
            <person name="Zhou Y."/>
        </authorList>
    </citation>
    <scope>NUCLEOTIDE SEQUENCE</scope>
    <source>
        <strain evidence="2">CGMCC 1.15448</strain>
    </source>
</reference>
<reference evidence="2" key="1">
    <citation type="journal article" date="2014" name="Int. J. Syst. Evol. Microbiol.">
        <title>Complete genome sequence of Corynebacterium casei LMG S-19264T (=DSM 44701T), isolated from a smear-ripened cheese.</title>
        <authorList>
            <consortium name="US DOE Joint Genome Institute (JGI-PGF)"/>
            <person name="Walter F."/>
            <person name="Albersmeier A."/>
            <person name="Kalinowski J."/>
            <person name="Ruckert C."/>
        </authorList>
    </citation>
    <scope>NUCLEOTIDE SEQUENCE</scope>
    <source>
        <strain evidence="2">CGMCC 1.15448</strain>
    </source>
</reference>
<gene>
    <name evidence="2" type="ORF">GCM10011511_12220</name>
</gene>
<evidence type="ECO:0000313" key="2">
    <source>
        <dbReference type="EMBL" id="GGA90525.1"/>
    </source>
</evidence>
<dbReference type="Proteomes" id="UP000607559">
    <property type="component" value="Unassembled WGS sequence"/>
</dbReference>
<evidence type="ECO:0000259" key="1">
    <source>
        <dbReference type="Pfam" id="PF12804"/>
    </source>
</evidence>